<evidence type="ECO:0000256" key="1">
    <source>
        <dbReference type="SAM" id="MobiDB-lite"/>
    </source>
</evidence>
<keyword evidence="2" id="KW-1133">Transmembrane helix</keyword>
<comment type="caution">
    <text evidence="4">The sequence shown here is derived from an EMBL/GenBank/DDBJ whole genome shotgun (WGS) entry which is preliminary data.</text>
</comment>
<dbReference type="InterPro" id="IPR018392">
    <property type="entry name" value="LysM"/>
</dbReference>
<keyword evidence="5" id="KW-1185">Reference proteome</keyword>
<evidence type="ECO:0000313" key="4">
    <source>
        <dbReference type="EMBL" id="KAK4747691.1"/>
    </source>
</evidence>
<dbReference type="SUPFAM" id="SSF54106">
    <property type="entry name" value="LysM domain"/>
    <property type="match status" value="1"/>
</dbReference>
<feature type="transmembrane region" description="Helical" evidence="2">
    <location>
        <begin position="182"/>
        <end position="207"/>
    </location>
</feature>
<dbReference type="EMBL" id="JAXIOK010000019">
    <property type="protein sequence ID" value="KAK4747691.1"/>
    <property type="molecule type" value="Genomic_DNA"/>
</dbReference>
<keyword evidence="2" id="KW-0812">Transmembrane</keyword>
<dbReference type="PROSITE" id="PS51782">
    <property type="entry name" value="LYSM"/>
    <property type="match status" value="1"/>
</dbReference>
<feature type="region of interest" description="Disordered" evidence="1">
    <location>
        <begin position="248"/>
        <end position="267"/>
    </location>
</feature>
<dbReference type="InterPro" id="IPR036779">
    <property type="entry name" value="LysM_dom_sf"/>
</dbReference>
<evidence type="ECO:0000256" key="2">
    <source>
        <dbReference type="SAM" id="Phobius"/>
    </source>
</evidence>
<organism evidence="4 5">
    <name type="scientific">Trapa incisa</name>
    <dbReference type="NCBI Taxonomy" id="236973"/>
    <lineage>
        <taxon>Eukaryota</taxon>
        <taxon>Viridiplantae</taxon>
        <taxon>Streptophyta</taxon>
        <taxon>Embryophyta</taxon>
        <taxon>Tracheophyta</taxon>
        <taxon>Spermatophyta</taxon>
        <taxon>Magnoliopsida</taxon>
        <taxon>eudicotyledons</taxon>
        <taxon>Gunneridae</taxon>
        <taxon>Pentapetalae</taxon>
        <taxon>rosids</taxon>
        <taxon>malvids</taxon>
        <taxon>Myrtales</taxon>
        <taxon>Lythraceae</taxon>
        <taxon>Trapa</taxon>
    </lineage>
</organism>
<dbReference type="SMART" id="SM00257">
    <property type="entry name" value="LysM"/>
    <property type="match status" value="1"/>
</dbReference>
<protein>
    <recommendedName>
        <fullName evidence="3">LysM domain-containing protein</fullName>
    </recommendedName>
</protein>
<dbReference type="CDD" id="cd00118">
    <property type="entry name" value="LysM"/>
    <property type="match status" value="1"/>
</dbReference>
<keyword evidence="2" id="KW-0472">Membrane</keyword>
<name>A0AAN7GNF1_9MYRT</name>
<dbReference type="PANTHER" id="PTHR33734">
    <property type="entry name" value="LYSM DOMAIN-CONTAINING GPI-ANCHORED PROTEIN 2"/>
    <property type="match status" value="1"/>
</dbReference>
<dbReference type="Proteomes" id="UP001345219">
    <property type="component" value="Chromosome 12"/>
</dbReference>
<evidence type="ECO:0000259" key="3">
    <source>
        <dbReference type="PROSITE" id="PS51782"/>
    </source>
</evidence>
<sequence>MEVAQNGSPRTLFLPHPPFLPCPSRPLRFPLNSWLKDRKSVEKRLRNLAGIWGFHVREMLRVRDLSRGALVHVVKEGETLSSISKKYGVSIHAIATVNRDIVDIDLVYEGQHLWIPSLHGWTEKQLSCIDPCQTGRSSLVNFNLNQLQIHKRALDVVKGLTSEQKNFNMLIFQRLPYARTTAYFLVVVPFIAFCIRCMISIFCAKLVGSSTMHHKDAHGPEQPEHGSSRGMRWKYALFEPNEAGTIDVEPETESSAQDGQTEVHHEDASGRYRKLEVDYLKFLSECGITDCGYWRGGLPE</sequence>
<proteinExistence type="predicted"/>
<feature type="domain" description="LysM" evidence="3">
    <location>
        <begin position="70"/>
        <end position="115"/>
    </location>
</feature>
<dbReference type="Gene3D" id="3.10.350.10">
    <property type="entry name" value="LysM domain"/>
    <property type="match status" value="1"/>
</dbReference>
<reference evidence="4 5" key="1">
    <citation type="journal article" date="2023" name="Hortic Res">
        <title>Pangenome of water caltrop reveals structural variations and asymmetric subgenome divergence after allopolyploidization.</title>
        <authorList>
            <person name="Zhang X."/>
            <person name="Chen Y."/>
            <person name="Wang L."/>
            <person name="Yuan Y."/>
            <person name="Fang M."/>
            <person name="Shi L."/>
            <person name="Lu R."/>
            <person name="Comes H.P."/>
            <person name="Ma Y."/>
            <person name="Chen Y."/>
            <person name="Huang G."/>
            <person name="Zhou Y."/>
            <person name="Zheng Z."/>
            <person name="Qiu Y."/>
        </authorList>
    </citation>
    <scope>NUCLEOTIDE SEQUENCE [LARGE SCALE GENOMIC DNA]</scope>
    <source>
        <tissue evidence="4">Roots</tissue>
    </source>
</reference>
<accession>A0AAN7GNF1</accession>
<dbReference type="Pfam" id="PF01476">
    <property type="entry name" value="LysM"/>
    <property type="match status" value="1"/>
</dbReference>
<dbReference type="AlphaFoldDB" id="A0AAN7GNF1"/>
<gene>
    <name evidence="4" type="ORF">SAY87_014277</name>
</gene>
<evidence type="ECO:0000313" key="5">
    <source>
        <dbReference type="Proteomes" id="UP001345219"/>
    </source>
</evidence>
<dbReference type="PANTHER" id="PTHR33734:SF22">
    <property type="entry name" value="MEMBRANE-BOUND LYTIC MUREIN TRANSGLYCOSYLASE D"/>
    <property type="match status" value="1"/>
</dbReference>